<name>A0A2N9DXV9_9LACO</name>
<dbReference type="InterPro" id="IPR022383">
    <property type="entry name" value="Lactate/malate_DH_C"/>
</dbReference>
<feature type="binding site" evidence="4">
    <location>
        <begin position="119"/>
        <end position="121"/>
    </location>
    <ligand>
        <name>NAD(+)</name>
        <dbReference type="ChEBI" id="CHEBI:57540"/>
    </ligand>
</feature>
<dbReference type="Gene3D" id="3.90.110.10">
    <property type="entry name" value="Lactate dehydrogenase/glycoside hydrolase, family 4, C-terminal"/>
    <property type="match status" value="1"/>
</dbReference>
<dbReference type="GO" id="GO:0006089">
    <property type="term" value="P:lactate metabolic process"/>
    <property type="evidence" value="ECO:0007669"/>
    <property type="project" value="TreeGrafter"/>
</dbReference>
<evidence type="ECO:0000256" key="3">
    <source>
        <dbReference type="PIRSR" id="PIRSR000102-1"/>
    </source>
</evidence>
<evidence type="ECO:0000256" key="2">
    <source>
        <dbReference type="ARBA" id="ARBA00023002"/>
    </source>
</evidence>
<gene>
    <name evidence="8" type="ORF">LFUMFP_460026</name>
</gene>
<protein>
    <submittedName>
        <fullName evidence="8">L-2-hydroxyisocaproate dehydrogenase</fullName>
        <ecNumber evidence="8">1.1.1.-</ecNumber>
    </submittedName>
</protein>
<dbReference type="Gene3D" id="3.40.50.720">
    <property type="entry name" value="NAD(P)-binding Rossmann-like Domain"/>
    <property type="match status" value="1"/>
</dbReference>
<accession>A0A2N9DXV9</accession>
<evidence type="ECO:0000256" key="4">
    <source>
        <dbReference type="PIRSR" id="PIRSR000102-3"/>
    </source>
</evidence>
<dbReference type="PROSITE" id="PS00064">
    <property type="entry name" value="L_LDH"/>
    <property type="match status" value="1"/>
</dbReference>
<dbReference type="SUPFAM" id="SSF51735">
    <property type="entry name" value="NAD(P)-binding Rossmann-fold domains"/>
    <property type="match status" value="1"/>
</dbReference>
<comment type="similarity">
    <text evidence="1">Belongs to the LDH/MDH superfamily. LDH family.</text>
</comment>
<dbReference type="PIRSF" id="PIRSF000102">
    <property type="entry name" value="Lac_mal_DH"/>
    <property type="match status" value="1"/>
</dbReference>
<keyword evidence="9" id="KW-1185">Reference proteome</keyword>
<evidence type="ECO:0000313" key="9">
    <source>
        <dbReference type="Proteomes" id="UP000238739"/>
    </source>
</evidence>
<feature type="active site" description="Proton acceptor" evidence="3">
    <location>
        <position position="176"/>
    </location>
</feature>
<evidence type="ECO:0000256" key="1">
    <source>
        <dbReference type="ARBA" id="ARBA00006054"/>
    </source>
</evidence>
<organism evidence="8 9">
    <name type="scientific">Latilactobacillus fuchuensis</name>
    <dbReference type="NCBI Taxonomy" id="164393"/>
    <lineage>
        <taxon>Bacteria</taxon>
        <taxon>Bacillati</taxon>
        <taxon>Bacillota</taxon>
        <taxon>Bacilli</taxon>
        <taxon>Lactobacillales</taxon>
        <taxon>Lactobacillaceae</taxon>
        <taxon>Latilactobacillus</taxon>
    </lineage>
</organism>
<dbReference type="AlphaFoldDB" id="A0A2N9DXV9"/>
<dbReference type="InterPro" id="IPR015955">
    <property type="entry name" value="Lactate_DH/Glyco_Ohase_4_C"/>
</dbReference>
<dbReference type="Pfam" id="PF00056">
    <property type="entry name" value="Ldh_1_N"/>
    <property type="match status" value="1"/>
</dbReference>
<comment type="caution">
    <text evidence="8">The sequence shown here is derived from an EMBL/GenBank/DDBJ whole genome shotgun (WGS) entry which is preliminary data.</text>
</comment>
<evidence type="ECO:0000259" key="6">
    <source>
        <dbReference type="Pfam" id="PF00056"/>
    </source>
</evidence>
<dbReference type="EMBL" id="OGVC01000041">
    <property type="protein sequence ID" value="SPC39646.1"/>
    <property type="molecule type" value="Genomic_DNA"/>
</dbReference>
<feature type="binding site" evidence="4">
    <location>
        <begin position="8"/>
        <end position="13"/>
    </location>
    <ligand>
        <name>NAD(+)</name>
        <dbReference type="ChEBI" id="CHEBI:57540"/>
    </ligand>
</feature>
<evidence type="ECO:0000313" key="8">
    <source>
        <dbReference type="EMBL" id="SPC39646.1"/>
    </source>
</evidence>
<dbReference type="InterPro" id="IPR018177">
    <property type="entry name" value="L-lactate_DH_AS"/>
</dbReference>
<reference evidence="8" key="1">
    <citation type="submission" date="2018-01" db="EMBL/GenBank/DDBJ databases">
        <authorList>
            <person name="Chaillou S."/>
        </authorList>
    </citation>
    <scope>NUCLEOTIDE SEQUENCE [LARGE SCALE GENOMIC DNA]</scope>
    <source>
        <strain evidence="8">MFPC41A2801</strain>
    </source>
</reference>
<evidence type="ECO:0000259" key="7">
    <source>
        <dbReference type="Pfam" id="PF02866"/>
    </source>
</evidence>
<dbReference type="GO" id="GO:0004459">
    <property type="term" value="F:L-lactate dehydrogenase (NAD+) activity"/>
    <property type="evidence" value="ECO:0007669"/>
    <property type="project" value="InterPro"/>
</dbReference>
<dbReference type="RefSeq" id="WP_106483543.1">
    <property type="nucleotide sequence ID" value="NZ_LT984417.1"/>
</dbReference>
<dbReference type="EC" id="1.1.1.-" evidence="8"/>
<evidence type="ECO:0000256" key="5">
    <source>
        <dbReference type="RuleBase" id="RU003369"/>
    </source>
</evidence>
<keyword evidence="4" id="KW-0520">NAD</keyword>
<feature type="domain" description="Lactate/malate dehydrogenase C-terminal" evidence="7">
    <location>
        <begin position="146"/>
        <end position="296"/>
    </location>
</feature>
<dbReference type="PANTHER" id="PTHR43128:SF31">
    <property type="entry name" value="L-LACTATE DEHYDROGENASE"/>
    <property type="match status" value="1"/>
</dbReference>
<dbReference type="Pfam" id="PF02866">
    <property type="entry name" value="Ldh_1_C"/>
    <property type="match status" value="1"/>
</dbReference>
<dbReference type="InterPro" id="IPR001557">
    <property type="entry name" value="L-lactate/malate_DH"/>
</dbReference>
<dbReference type="SUPFAM" id="SSF56327">
    <property type="entry name" value="LDH C-terminal domain-like"/>
    <property type="match status" value="1"/>
</dbReference>
<dbReference type="Proteomes" id="UP000238739">
    <property type="component" value="Unassembled WGS sequence"/>
</dbReference>
<dbReference type="PANTHER" id="PTHR43128">
    <property type="entry name" value="L-2-HYDROXYCARBOXYLATE DEHYDROGENASE (NAD(P)(+))"/>
    <property type="match status" value="1"/>
</dbReference>
<dbReference type="InterPro" id="IPR001236">
    <property type="entry name" value="Lactate/malate_DH_N"/>
</dbReference>
<feature type="binding site" evidence="4">
    <location>
        <position position="33"/>
    </location>
    <ligand>
        <name>NAD(+)</name>
        <dbReference type="ChEBI" id="CHEBI:57540"/>
    </ligand>
</feature>
<dbReference type="InterPro" id="IPR036291">
    <property type="entry name" value="NAD(P)-bd_dom_sf"/>
</dbReference>
<dbReference type="PRINTS" id="PR00086">
    <property type="entry name" value="LLDHDRGNASE"/>
</dbReference>
<sequence length="301" mass="32207">MKKVAVIGIGHVGSTVAYTLVSRRVCDELVLLDENEALAIAEMHDLKTGQVGHGGDVTITANDESQLSDCDLIIFSAGDISILQHSSDRFAELAYTKQVAAQWGPKIKAANFKGILLSITNPCDVITQYLQKLTGLPQARVLGTGTTLDTARMQNAVADALQIAPNAVTGYVLGEHGNSQFVAWSSVQVASQALTKQFTPEQLAQFETDARQGAWAVISGKGYTSFGIANQAAICANAILQNTHEILPVSNYDQQAGCYLGHPAMVGSDGILKDYQLQLTASETELMTTSIKKIKDMYATI</sequence>
<proteinExistence type="inferred from homology"/>
<keyword evidence="2 5" id="KW-0560">Oxidoreductase</keyword>
<feature type="domain" description="Lactate/malate dehydrogenase N-terminal" evidence="6">
    <location>
        <begin position="3"/>
        <end position="143"/>
    </location>
</feature>